<dbReference type="SFLD" id="SFLDG01136">
    <property type="entry name" value="C1.6:_Phosphoserine_Phosphatas"/>
    <property type="match status" value="1"/>
</dbReference>
<dbReference type="GO" id="GO:0046872">
    <property type="term" value="F:metal ion binding"/>
    <property type="evidence" value="ECO:0007669"/>
    <property type="project" value="UniProtKB-KW"/>
</dbReference>
<accession>A0A1T4W431</accession>
<proteinExistence type="inferred from homology"/>
<evidence type="ECO:0000256" key="2">
    <source>
        <dbReference type="ARBA" id="ARBA00001946"/>
    </source>
</evidence>
<keyword evidence="10" id="KW-0448">Lipopolysaccharide biosynthesis</keyword>
<dbReference type="RefSeq" id="WP_078684852.1">
    <property type="nucleotide sequence ID" value="NZ_FUYA01000004.1"/>
</dbReference>
<dbReference type="SFLD" id="SFLDS00003">
    <property type="entry name" value="Haloacid_Dehalogenase"/>
    <property type="match status" value="1"/>
</dbReference>
<evidence type="ECO:0000256" key="10">
    <source>
        <dbReference type="ARBA" id="ARBA00022985"/>
    </source>
</evidence>
<dbReference type="InterPro" id="IPR036412">
    <property type="entry name" value="HAD-like_sf"/>
</dbReference>
<dbReference type="SFLD" id="SFLDG01138">
    <property type="entry name" value="C1.6.2:_Deoxy-d-mannose-octulo"/>
    <property type="match status" value="1"/>
</dbReference>
<comment type="similarity">
    <text evidence="3">Belongs to the KdsC family.</text>
</comment>
<evidence type="ECO:0000256" key="11">
    <source>
        <dbReference type="ARBA" id="ARBA00031051"/>
    </source>
</evidence>
<evidence type="ECO:0000313" key="14">
    <source>
        <dbReference type="Proteomes" id="UP000189733"/>
    </source>
</evidence>
<dbReference type="InterPro" id="IPR023214">
    <property type="entry name" value="HAD_sf"/>
</dbReference>
<name>A0A1T4W431_9BACT</name>
<evidence type="ECO:0000256" key="5">
    <source>
        <dbReference type="ARBA" id="ARBA00013066"/>
    </source>
</evidence>
<evidence type="ECO:0000256" key="9">
    <source>
        <dbReference type="ARBA" id="ARBA00022842"/>
    </source>
</evidence>
<dbReference type="EMBL" id="FUYA01000004">
    <property type="protein sequence ID" value="SKA71899.1"/>
    <property type="molecule type" value="Genomic_DNA"/>
</dbReference>
<dbReference type="PANTHER" id="PTHR21485">
    <property type="entry name" value="HAD SUPERFAMILY MEMBERS CMAS AND KDSC"/>
    <property type="match status" value="1"/>
</dbReference>
<comment type="subunit">
    <text evidence="4">Homotetramer.</text>
</comment>
<evidence type="ECO:0000256" key="8">
    <source>
        <dbReference type="ARBA" id="ARBA00022801"/>
    </source>
</evidence>
<dbReference type="AlphaFoldDB" id="A0A1T4W431"/>
<keyword evidence="14" id="KW-1185">Reference proteome</keyword>
<evidence type="ECO:0000256" key="7">
    <source>
        <dbReference type="ARBA" id="ARBA00022723"/>
    </source>
</evidence>
<dbReference type="CDD" id="cd01630">
    <property type="entry name" value="HAD_KDO-like"/>
    <property type="match status" value="1"/>
</dbReference>
<evidence type="ECO:0000313" key="13">
    <source>
        <dbReference type="EMBL" id="SKA71899.1"/>
    </source>
</evidence>
<dbReference type="InterPro" id="IPR050793">
    <property type="entry name" value="CMP-NeuNAc_synthase"/>
</dbReference>
<dbReference type="GO" id="GO:0019143">
    <property type="term" value="F:3-deoxy-manno-octulosonate-8-phosphatase activity"/>
    <property type="evidence" value="ECO:0007669"/>
    <property type="project" value="UniProtKB-EC"/>
</dbReference>
<evidence type="ECO:0000256" key="3">
    <source>
        <dbReference type="ARBA" id="ARBA00005893"/>
    </source>
</evidence>
<evidence type="ECO:0000256" key="12">
    <source>
        <dbReference type="PIRSR" id="PIRSR006118-2"/>
    </source>
</evidence>
<gene>
    <name evidence="13" type="ORF">SAMN02745702_01579</name>
</gene>
<dbReference type="Gene3D" id="3.40.50.1000">
    <property type="entry name" value="HAD superfamily/HAD-like"/>
    <property type="match status" value="1"/>
</dbReference>
<feature type="binding site" evidence="12">
    <location>
        <position position="114"/>
    </location>
    <ligand>
        <name>Mg(2+)</name>
        <dbReference type="ChEBI" id="CHEBI:18420"/>
    </ligand>
</feature>
<keyword evidence="9 12" id="KW-0460">Magnesium</keyword>
<reference evidence="13 14" key="1">
    <citation type="submission" date="2017-02" db="EMBL/GenBank/DDBJ databases">
        <authorList>
            <person name="Peterson S.W."/>
        </authorList>
    </citation>
    <scope>NUCLEOTIDE SEQUENCE [LARGE SCALE GENOMIC DNA]</scope>
    <source>
        <strain evidence="13 14">DSM 18034</strain>
    </source>
</reference>
<dbReference type="PANTHER" id="PTHR21485:SF6">
    <property type="entry name" value="N-ACYLNEURAMINATE CYTIDYLYLTRANSFERASE-RELATED"/>
    <property type="match status" value="1"/>
</dbReference>
<dbReference type="GO" id="GO:0008781">
    <property type="term" value="F:N-acylneuraminate cytidylyltransferase activity"/>
    <property type="evidence" value="ECO:0007669"/>
    <property type="project" value="TreeGrafter"/>
</dbReference>
<feature type="binding site" evidence="12">
    <location>
        <position position="23"/>
    </location>
    <ligand>
        <name>substrate</name>
    </ligand>
</feature>
<evidence type="ECO:0000256" key="6">
    <source>
        <dbReference type="ARBA" id="ARBA00020092"/>
    </source>
</evidence>
<keyword evidence="8" id="KW-0378">Hydrolase</keyword>
<feature type="binding site" evidence="12">
    <location>
        <position position="21"/>
    </location>
    <ligand>
        <name>Mg(2+)</name>
        <dbReference type="ChEBI" id="CHEBI:18420"/>
    </ligand>
</feature>
<dbReference type="SUPFAM" id="SSF56784">
    <property type="entry name" value="HAD-like"/>
    <property type="match status" value="1"/>
</dbReference>
<evidence type="ECO:0000256" key="1">
    <source>
        <dbReference type="ARBA" id="ARBA00000898"/>
    </source>
</evidence>
<dbReference type="InterPro" id="IPR010023">
    <property type="entry name" value="KdsC_fam"/>
</dbReference>
<dbReference type="Pfam" id="PF08282">
    <property type="entry name" value="Hydrolase_3"/>
    <property type="match status" value="1"/>
</dbReference>
<dbReference type="GO" id="GO:0009103">
    <property type="term" value="P:lipopolysaccharide biosynthetic process"/>
    <property type="evidence" value="ECO:0007669"/>
    <property type="project" value="UniProtKB-KW"/>
</dbReference>
<organism evidence="13 14">
    <name type="scientific">Desulfobaculum bizertense DSM 18034</name>
    <dbReference type="NCBI Taxonomy" id="1121442"/>
    <lineage>
        <taxon>Bacteria</taxon>
        <taxon>Pseudomonadati</taxon>
        <taxon>Thermodesulfobacteriota</taxon>
        <taxon>Desulfovibrionia</taxon>
        <taxon>Desulfovibrionales</taxon>
        <taxon>Desulfovibrionaceae</taxon>
        <taxon>Desulfobaculum</taxon>
    </lineage>
</organism>
<keyword evidence="7 12" id="KW-0479">Metal-binding</keyword>
<dbReference type="PIRSF" id="PIRSF006118">
    <property type="entry name" value="KDO8-P_Ptase"/>
    <property type="match status" value="1"/>
</dbReference>
<evidence type="ECO:0000256" key="4">
    <source>
        <dbReference type="ARBA" id="ARBA00011881"/>
    </source>
</evidence>
<sequence length="179" mass="19575">MNVSMTEARERAKKIRLVVLDVDGCLTDCGLYFDADGRVIKRFNAQDGLGIKLAQSVGIRIAVITGLKSGAVDARMKQLGIEDYHSGHVQKIPLLKSICEKHGLDMSEVAYVGDDWIDAGPMRQVGLPIAVNNAQPEICELASLVLSRPGGQGAVREALRFILDAQGRLEELWDTWSTK</sequence>
<dbReference type="FunFam" id="3.40.50.1000:FF:000029">
    <property type="entry name" value="3-deoxy-D-manno-octulosonate 8-phosphate phosphatase KdsC"/>
    <property type="match status" value="1"/>
</dbReference>
<comment type="catalytic activity">
    <reaction evidence="1">
        <text>3-deoxy-alpha-D-manno-2-octulosonate-8-phosphate + H2O = 3-deoxy-alpha-D-manno-oct-2-ulosonate + phosphate</text>
        <dbReference type="Rhea" id="RHEA:11500"/>
        <dbReference type="ChEBI" id="CHEBI:15377"/>
        <dbReference type="ChEBI" id="CHEBI:43474"/>
        <dbReference type="ChEBI" id="CHEBI:85985"/>
        <dbReference type="ChEBI" id="CHEBI:85986"/>
        <dbReference type="EC" id="3.1.3.45"/>
    </reaction>
</comment>
<dbReference type="EC" id="3.1.3.45" evidence="5"/>
<comment type="cofactor">
    <cofactor evidence="2 12">
        <name>Mg(2+)</name>
        <dbReference type="ChEBI" id="CHEBI:18420"/>
    </cofactor>
</comment>
<dbReference type="NCBIfam" id="TIGR01670">
    <property type="entry name" value="KdsC-phosphatas"/>
    <property type="match status" value="1"/>
</dbReference>
<dbReference type="Proteomes" id="UP000189733">
    <property type="component" value="Unassembled WGS sequence"/>
</dbReference>
<dbReference type="OrthoDB" id="9805604at2"/>
<dbReference type="STRING" id="1121442.SAMN02745702_01579"/>
<protein>
    <recommendedName>
        <fullName evidence="6">3-deoxy-D-manno-octulosonate 8-phosphate phosphatase KdsC</fullName>
        <ecNumber evidence="5">3.1.3.45</ecNumber>
    </recommendedName>
    <alternativeName>
        <fullName evidence="11">KDO 8-P phosphatase</fullName>
    </alternativeName>
</protein>